<dbReference type="SUPFAM" id="SSF50939">
    <property type="entry name" value="Sialidases"/>
    <property type="match status" value="1"/>
</dbReference>
<protein>
    <submittedName>
        <fullName evidence="7">Tail fiber protein H</fullName>
    </submittedName>
</protein>
<dbReference type="Pfam" id="PF12217">
    <property type="entry name" value="End_beta_propel"/>
    <property type="match status" value="1"/>
</dbReference>
<organism evidence="7 8">
    <name type="scientific">Mannheimia phage vB_MhM_1127AP1</name>
    <dbReference type="NCBI Taxonomy" id="1572746"/>
    <lineage>
        <taxon>Viruses</taxon>
        <taxon>Duplodnaviria</taxon>
        <taxon>Heunggongvirae</taxon>
        <taxon>Uroviricota</taxon>
        <taxon>Caudoviricetes</taxon>
        <taxon>Peduoviridae</taxon>
        <taxon>Baylorvirus</taxon>
        <taxon>Baylorvirus bv1127AP1</taxon>
    </lineage>
</organism>
<evidence type="ECO:0000259" key="6">
    <source>
        <dbReference type="Pfam" id="PF12571"/>
    </source>
</evidence>
<keyword evidence="8" id="KW-1185">Reference proteome</keyword>
<evidence type="ECO:0000259" key="3">
    <source>
        <dbReference type="Pfam" id="PF12195"/>
    </source>
</evidence>
<dbReference type="Gene3D" id="4.10.1090.10">
    <property type="entry name" value="Endosialidase, domain 4"/>
    <property type="match status" value="1"/>
</dbReference>
<dbReference type="PANTHER" id="PTHR35191:SF1">
    <property type="entry name" value="PROPHAGE SIDE TAIL FIBER PROTEIN HOMOLOG STFQ-RELATED"/>
    <property type="match status" value="1"/>
</dbReference>
<dbReference type="Proteomes" id="UP000224663">
    <property type="component" value="Segment"/>
</dbReference>
<dbReference type="Gene3D" id="2.120.10.10">
    <property type="match status" value="1"/>
</dbReference>
<keyword evidence="2" id="KW-1160">Virus entry into host cell</keyword>
<feature type="domain" description="Endosialidase C-terminal" evidence="5">
    <location>
        <begin position="767"/>
        <end position="870"/>
    </location>
</feature>
<dbReference type="Pfam" id="PF12571">
    <property type="entry name" value="Phage_tail_fib"/>
    <property type="match status" value="1"/>
</dbReference>
<evidence type="ECO:0000256" key="2">
    <source>
        <dbReference type="ARBA" id="ARBA00022804"/>
    </source>
</evidence>
<dbReference type="InterPro" id="IPR024428">
    <property type="entry name" value="Endosialidase_beta_prop"/>
</dbReference>
<proteinExistence type="predicted"/>
<dbReference type="Pfam" id="PF12219">
    <property type="entry name" value="End_tail_spike"/>
    <property type="match status" value="1"/>
</dbReference>
<keyword evidence="2" id="KW-1161">Viral attachment to host cell</keyword>
<feature type="domain" description="Endosialidase beta-barrel" evidence="3">
    <location>
        <begin position="417"/>
        <end position="483"/>
    </location>
</feature>
<feature type="domain" description="Phage tail fibre protein N-terminal" evidence="6">
    <location>
        <begin position="1"/>
        <end position="149"/>
    </location>
</feature>
<evidence type="ECO:0000313" key="8">
    <source>
        <dbReference type="Proteomes" id="UP000224663"/>
    </source>
</evidence>
<dbReference type="PANTHER" id="PTHR35191">
    <property type="entry name" value="PROPHAGE SIDE TAIL FIBER PROTEIN HOMOLOG STFQ-RELATED"/>
    <property type="match status" value="1"/>
</dbReference>
<reference evidence="7 8" key="1">
    <citation type="journal article" date="2015" name="BMC Microbiol.">
        <title>Comparative analysis of multiple inducible phages from Mannheimia haemolytica.</title>
        <authorList>
            <person name="Niu Y.D."/>
            <person name="Cook S.R."/>
            <person name="Wang J."/>
            <person name="Klima C.L."/>
            <person name="Hsu Y.H."/>
            <person name="Kropinski A.M."/>
            <person name="Turner D."/>
            <person name="McAllister T.A."/>
        </authorList>
    </citation>
    <scope>NUCLEOTIDE SEQUENCE [LARGE SCALE GENOMIC DNA]</scope>
</reference>
<dbReference type="InterPro" id="IPR044914">
    <property type="entry name" value="Endosialidase_C_dom_sf"/>
</dbReference>
<keyword evidence="2" id="KW-0945">Host-virus interaction</keyword>
<gene>
    <name evidence="7" type="ORF">1127AP1_21</name>
</gene>
<sequence>MTTQFYSLITKYGESVIAQAVANNTPVPLKTMAIGDGNGTPTTPSESQTTLINEVYRAEITDLLQDSETPNQVIAELLVPETVGGFTVREVGIYDDQNKLVAVANCPENYKPVLEQGSGKVQYYRIVLRVSSSDSVTLSLNNNIVYATRLEFNRFVNDLSKPDGFKLVGECESITQLRTIEPTEDQQRILVKSYHARKNLGGGVFYADFADTTTADNAGTVIVTAGGKRWKRVYSTLNIFDFGVSLDSVNNDAIKRLQAWQEPVLGLGNVIPASSRIVPASHISQVAYRFNGIDYLSEDYYKADLSQITRTGYYTAWTQDKAFVHNGVIYAPFMLAFRHGYDDLRIAWVKSFDNGNTWTTPEILMDYHPQNPTLGWHCFSMGIVGNRLFMLVEERDVASKKMVRSFLYSRVMTKNFFVTGGISQSGNVVTVELEEHGLFVGDSISFSNSGISGVSGKMTVTSVLDANRFTVMNSKEQTITNNDSWLCATYFEDNQWQIQELSTFANSAGVAATHLHSFCPVNRSQFAFGFHNGDASPREIGFVKCSINWATGRVTTDKIILPETLSRAAAEPCLRYYKNKLFLTTRSQNPNVGSLLIRCDLNGENISSFNISAEKIHYTNMPFHIENDVIYMFAAERAENEWETGQSDKSGNRYRANRPRMFLLKHRLSDWGKPEKTEVQVISQGIYSGEAANSACGVGSIVYKDGILHCLFGDEDYRNSHSLTENARKANNAHIDSGYQPEIYSLRIVIDKQMAGVTDKPLRGADNLHLPVFRGTDGVRTVQSPVRFSEKVEFDNAVALAVATVGRILASSKAGADYAMYGTDYLNDANRLYLSSTHQANSQNGSTITLHNDKSEEGSIIDYRATAHKFLGGVHINTGVINTPPESAGNTEIVNAKWVNSQIEKNNTEKVLFSGSTQEPVSVQVSSLRGQIHVLASIRGVKRWDSFSLWSSNNTYIGASEYGGENADRNYGSLIRVSINDRTLTLTPTSTYLPTIKKIIHLGA</sequence>
<dbReference type="InterPro" id="IPR001724">
    <property type="entry name" value="Glycl_Hydrolase_58"/>
</dbReference>
<evidence type="ECO:0000256" key="1">
    <source>
        <dbReference type="ARBA" id="ARBA00022672"/>
    </source>
</evidence>
<dbReference type="InterPro" id="IPR024430">
    <property type="entry name" value="Endosialidase_C_dom"/>
</dbReference>
<dbReference type="Gene3D" id="2.40.30.20">
    <property type="match status" value="1"/>
</dbReference>
<dbReference type="PRINTS" id="PR00849">
    <property type="entry name" value="GLHYDRLASE58"/>
</dbReference>
<dbReference type="GO" id="GO:0016996">
    <property type="term" value="F:endo-alpha-(2,8)-sialidase activity"/>
    <property type="evidence" value="ECO:0007669"/>
    <property type="project" value="InterPro"/>
</dbReference>
<keyword evidence="1" id="KW-1230">Viral tail fiber protein</keyword>
<accession>A0A0M3LQ17</accession>
<evidence type="ECO:0000259" key="5">
    <source>
        <dbReference type="Pfam" id="PF12219"/>
    </source>
</evidence>
<dbReference type="GO" id="GO:0098024">
    <property type="term" value="C:virus tail, fiber"/>
    <property type="evidence" value="ECO:0007669"/>
    <property type="project" value="UniProtKB-KW"/>
</dbReference>
<dbReference type="Pfam" id="PF12195">
    <property type="entry name" value="End_beta_barrel"/>
    <property type="match status" value="1"/>
</dbReference>
<dbReference type="InterPro" id="IPR023366">
    <property type="entry name" value="ATP_synth_asu-like_sf"/>
</dbReference>
<keyword evidence="1" id="KW-1227">Viral tail protein</keyword>
<dbReference type="EMBL" id="KP137436">
    <property type="protein sequence ID" value="AJA73073.1"/>
    <property type="molecule type" value="Genomic_DNA"/>
</dbReference>
<dbReference type="InterPro" id="IPR036278">
    <property type="entry name" value="Sialidase_sf"/>
</dbReference>
<name>A0A0M3LQ17_9CAUD</name>
<dbReference type="GO" id="GO:0019062">
    <property type="term" value="P:virion attachment to host cell"/>
    <property type="evidence" value="ECO:0007669"/>
    <property type="project" value="UniProtKB-KW"/>
</dbReference>
<dbReference type="InterPro" id="IPR024427">
    <property type="entry name" value="B-barrel_Endosialidase"/>
</dbReference>
<keyword evidence="1" id="KW-0946">Virion</keyword>
<dbReference type="InterPro" id="IPR051934">
    <property type="entry name" value="Phage_Tail_Fiber_Structural"/>
</dbReference>
<evidence type="ECO:0000313" key="7">
    <source>
        <dbReference type="EMBL" id="AJA73073.1"/>
    </source>
</evidence>
<dbReference type="InterPro" id="IPR022225">
    <property type="entry name" value="Phage_tail_fibre_N"/>
</dbReference>
<feature type="domain" description="Endosialidase beta-propeller" evidence="4">
    <location>
        <begin position="304"/>
        <end position="750"/>
    </location>
</feature>
<evidence type="ECO:0000259" key="4">
    <source>
        <dbReference type="Pfam" id="PF12217"/>
    </source>
</evidence>
<dbReference type="SUPFAM" id="SSF69349">
    <property type="entry name" value="Phage fibre proteins"/>
    <property type="match status" value="1"/>
</dbReference>